<keyword evidence="3" id="KW-1185">Reference proteome</keyword>
<sequence length="108" mass="11862">MATTTQPMTAYAKVIRSKNSGPFELTFDIMFDEDAPYLHVKRSGVITVDSVAVAFSIPAEDVLVCTAFDAARAFKITIKRPVSSGDLLDRDVYGCQQHVPLTRLQVPV</sequence>
<dbReference type="OrthoDB" id="9796125at2"/>
<accession>A0A157SRU9</accession>
<dbReference type="EMBL" id="FKIF01000008">
    <property type="protein sequence ID" value="SAI72863.1"/>
    <property type="molecule type" value="Genomic_DNA"/>
</dbReference>
<organism evidence="2 3">
    <name type="scientific">Bordetella ansorpii</name>
    <dbReference type="NCBI Taxonomy" id="288768"/>
    <lineage>
        <taxon>Bacteria</taxon>
        <taxon>Pseudomonadati</taxon>
        <taxon>Pseudomonadota</taxon>
        <taxon>Betaproteobacteria</taxon>
        <taxon>Burkholderiales</taxon>
        <taxon>Alcaligenaceae</taxon>
        <taxon>Bordetella</taxon>
    </lineage>
</organism>
<reference evidence="2 3" key="1">
    <citation type="submission" date="2016-04" db="EMBL/GenBank/DDBJ databases">
        <authorList>
            <consortium name="Pathogen Informatics"/>
        </authorList>
    </citation>
    <scope>NUCLEOTIDE SEQUENCE [LARGE SCALE GENOMIC DNA]</scope>
    <source>
        <strain evidence="2 3">H050680373</strain>
    </source>
</reference>
<evidence type="ECO:0000259" key="1">
    <source>
        <dbReference type="Pfam" id="PF14330"/>
    </source>
</evidence>
<protein>
    <recommendedName>
        <fullName evidence="1">DUF4387 domain-containing protein</fullName>
    </recommendedName>
</protein>
<dbReference type="InterPro" id="IPR025496">
    <property type="entry name" value="DUF4387"/>
</dbReference>
<evidence type="ECO:0000313" key="2">
    <source>
        <dbReference type="EMBL" id="SAI72863.1"/>
    </source>
</evidence>
<dbReference type="AlphaFoldDB" id="A0A157SRU9"/>
<name>A0A157SRU9_9BORD</name>
<dbReference type="Proteomes" id="UP000076848">
    <property type="component" value="Unassembled WGS sequence"/>
</dbReference>
<dbReference type="RefSeq" id="WP_066131675.1">
    <property type="nucleotide sequence ID" value="NZ_FKIF01000008.1"/>
</dbReference>
<proteinExistence type="predicted"/>
<feature type="domain" description="DUF4387" evidence="1">
    <location>
        <begin position="11"/>
        <end position="104"/>
    </location>
</feature>
<dbReference type="Pfam" id="PF14330">
    <property type="entry name" value="DUF4387"/>
    <property type="match status" value="1"/>
</dbReference>
<dbReference type="STRING" id="288768.SAMEA3906486_04317"/>
<gene>
    <name evidence="2" type="ORF">SAMEA3906486_04317</name>
</gene>
<evidence type="ECO:0000313" key="3">
    <source>
        <dbReference type="Proteomes" id="UP000076848"/>
    </source>
</evidence>